<dbReference type="RefSeq" id="WP_378244805.1">
    <property type="nucleotide sequence ID" value="NZ_JBHSKF010000002.1"/>
</dbReference>
<dbReference type="InterPro" id="IPR014030">
    <property type="entry name" value="Ketoacyl_synth_N"/>
</dbReference>
<organism evidence="3 4">
    <name type="scientific">Actinokineospora guangxiensis</name>
    <dbReference type="NCBI Taxonomy" id="1490288"/>
    <lineage>
        <taxon>Bacteria</taxon>
        <taxon>Bacillati</taxon>
        <taxon>Actinomycetota</taxon>
        <taxon>Actinomycetes</taxon>
        <taxon>Pseudonocardiales</taxon>
        <taxon>Pseudonocardiaceae</taxon>
        <taxon>Actinokineospora</taxon>
    </lineage>
</organism>
<dbReference type="InterPro" id="IPR000794">
    <property type="entry name" value="Beta-ketoacyl_synthase"/>
</dbReference>
<gene>
    <name evidence="3" type="ORF">ACFPM7_06340</name>
</gene>
<accession>A0ABW0EL53</accession>
<dbReference type="EMBL" id="JBHSKF010000002">
    <property type="protein sequence ID" value="MFC5286664.1"/>
    <property type="molecule type" value="Genomic_DNA"/>
</dbReference>
<keyword evidence="4" id="KW-1185">Reference proteome</keyword>
<dbReference type="Proteomes" id="UP001596157">
    <property type="component" value="Unassembled WGS sequence"/>
</dbReference>
<dbReference type="PANTHER" id="PTHR11712">
    <property type="entry name" value="POLYKETIDE SYNTHASE-RELATED"/>
    <property type="match status" value="1"/>
</dbReference>
<dbReference type="InterPro" id="IPR016039">
    <property type="entry name" value="Thiolase-like"/>
</dbReference>
<evidence type="ECO:0000313" key="3">
    <source>
        <dbReference type="EMBL" id="MFC5286664.1"/>
    </source>
</evidence>
<evidence type="ECO:0000259" key="2">
    <source>
        <dbReference type="Pfam" id="PF00109"/>
    </source>
</evidence>
<reference evidence="4" key="1">
    <citation type="journal article" date="2019" name="Int. J. Syst. Evol. Microbiol.">
        <title>The Global Catalogue of Microorganisms (GCM) 10K type strain sequencing project: providing services to taxonomists for standard genome sequencing and annotation.</title>
        <authorList>
            <consortium name="The Broad Institute Genomics Platform"/>
            <consortium name="The Broad Institute Genome Sequencing Center for Infectious Disease"/>
            <person name="Wu L."/>
            <person name="Ma J."/>
        </authorList>
    </citation>
    <scope>NUCLEOTIDE SEQUENCE [LARGE SCALE GENOMIC DNA]</scope>
    <source>
        <strain evidence="4">CCUG 59778</strain>
    </source>
</reference>
<dbReference type="PANTHER" id="PTHR11712:SF336">
    <property type="entry name" value="3-OXOACYL-[ACYL-CARRIER-PROTEIN] SYNTHASE, MITOCHONDRIAL"/>
    <property type="match status" value="1"/>
</dbReference>
<sequence length="303" mass="30320">MSVPVVITGTGVAVPGAASAVDLLGPQEPHARPVDPADLLGRKGLRYKDRATRLGLCAGLLALRSARLWTDDGLALPQADVGVVVSSDFGNVDTVCRAVRTLRAETSSGMSPMDGPNLSSNVIASDLAMRFGLKGPNLTVCNGHSGGLDAVRWATVLVRAGRAGAVLVVGVEPDTEDARALSGAERLVDGAAAVVVETAESARERGAPELAALGPYARGHDQASASARLGPADLVLVPEGGARRAAEHDIAAGWGSASGALGVLQCAAAAAYLGSGAGRSARAVCGHESDAYAGLALTAVGAP</sequence>
<proteinExistence type="predicted"/>
<comment type="caution">
    <text evidence="3">The sequence shown here is derived from an EMBL/GenBank/DDBJ whole genome shotgun (WGS) entry which is preliminary data.</text>
</comment>
<protein>
    <submittedName>
        <fullName evidence="3">Beta-ketoacyl synthase N-terminal-like domain-containing protein</fullName>
    </submittedName>
</protein>
<feature type="domain" description="Beta-ketoacyl synthase-like N-terminal" evidence="2">
    <location>
        <begin position="48"/>
        <end position="175"/>
    </location>
</feature>
<evidence type="ECO:0000256" key="1">
    <source>
        <dbReference type="ARBA" id="ARBA00022679"/>
    </source>
</evidence>
<evidence type="ECO:0000313" key="4">
    <source>
        <dbReference type="Proteomes" id="UP001596157"/>
    </source>
</evidence>
<dbReference type="Gene3D" id="3.40.47.10">
    <property type="match status" value="1"/>
</dbReference>
<keyword evidence="1" id="KW-0808">Transferase</keyword>
<name>A0ABW0EL53_9PSEU</name>
<dbReference type="Pfam" id="PF00109">
    <property type="entry name" value="ketoacyl-synt"/>
    <property type="match status" value="1"/>
</dbReference>
<dbReference type="SUPFAM" id="SSF53901">
    <property type="entry name" value="Thiolase-like"/>
    <property type="match status" value="1"/>
</dbReference>